<dbReference type="EMBL" id="JAGRRH010000016">
    <property type="protein sequence ID" value="KAG7355283.1"/>
    <property type="molecule type" value="Genomic_DNA"/>
</dbReference>
<protein>
    <submittedName>
        <fullName evidence="1">tRNA methyl transferase</fullName>
    </submittedName>
</protein>
<dbReference type="Pfam" id="PF03054">
    <property type="entry name" value="tRNA_Me_trans"/>
    <property type="match status" value="1"/>
</dbReference>
<dbReference type="OrthoDB" id="3685at2759"/>
<accession>A0A9K3L3Y9</accession>
<dbReference type="Proteomes" id="UP000693970">
    <property type="component" value="Unassembled WGS sequence"/>
</dbReference>
<name>A0A9K3L3Y9_9STRA</name>
<proteinExistence type="predicted"/>
<reference evidence="1" key="2">
    <citation type="submission" date="2021-04" db="EMBL/GenBank/DDBJ databases">
        <authorList>
            <person name="Podell S."/>
        </authorList>
    </citation>
    <scope>NUCLEOTIDE SEQUENCE</scope>
    <source>
        <strain evidence="1">Hildebrandi</strain>
    </source>
</reference>
<comment type="caution">
    <text evidence="1">The sequence shown here is derived from an EMBL/GenBank/DDBJ whole genome shotgun (WGS) entry which is preliminary data.</text>
</comment>
<keyword evidence="1" id="KW-0808">Transferase</keyword>
<organism evidence="1 2">
    <name type="scientific">Nitzschia inconspicua</name>
    <dbReference type="NCBI Taxonomy" id="303405"/>
    <lineage>
        <taxon>Eukaryota</taxon>
        <taxon>Sar</taxon>
        <taxon>Stramenopiles</taxon>
        <taxon>Ochrophyta</taxon>
        <taxon>Bacillariophyta</taxon>
        <taxon>Bacillariophyceae</taxon>
        <taxon>Bacillariophycidae</taxon>
        <taxon>Bacillariales</taxon>
        <taxon>Bacillariaceae</taxon>
        <taxon>Nitzschia</taxon>
    </lineage>
</organism>
<dbReference type="GO" id="GO:0016740">
    <property type="term" value="F:transferase activity"/>
    <property type="evidence" value="ECO:0007669"/>
    <property type="project" value="UniProtKB-KW"/>
</dbReference>
<evidence type="ECO:0000313" key="2">
    <source>
        <dbReference type="Proteomes" id="UP000693970"/>
    </source>
</evidence>
<dbReference type="AlphaFoldDB" id="A0A9K3L3Y9"/>
<evidence type="ECO:0000313" key="1">
    <source>
        <dbReference type="EMBL" id="KAG7355283.1"/>
    </source>
</evidence>
<sequence length="102" mass="11991">MQHTQHEASLERTHNADIRRNSRVKFGCFLGYSEEETNNSSSHHFDYIANGNYAPIRRLPQQQMSAVKDRSPPSVRLYRATDPVRYQSYRDCKFCIDIIIKK</sequence>
<reference evidence="1" key="1">
    <citation type="journal article" date="2021" name="Sci. Rep.">
        <title>Diploid genomic architecture of Nitzschia inconspicua, an elite biomass production diatom.</title>
        <authorList>
            <person name="Oliver A."/>
            <person name="Podell S."/>
            <person name="Pinowska A."/>
            <person name="Traller J.C."/>
            <person name="Smith S.R."/>
            <person name="McClure R."/>
            <person name="Beliaev A."/>
            <person name="Bohutskyi P."/>
            <person name="Hill E.A."/>
            <person name="Rabines A."/>
            <person name="Zheng H."/>
            <person name="Allen L.Z."/>
            <person name="Kuo A."/>
            <person name="Grigoriev I.V."/>
            <person name="Allen A.E."/>
            <person name="Hazlebeck D."/>
            <person name="Allen E.E."/>
        </authorList>
    </citation>
    <scope>NUCLEOTIDE SEQUENCE</scope>
    <source>
        <strain evidence="1">Hildebrandi</strain>
    </source>
</reference>
<keyword evidence="2" id="KW-1185">Reference proteome</keyword>
<gene>
    <name evidence="1" type="ORF">IV203_004639</name>
</gene>